<dbReference type="PANTHER" id="PTHR11360">
    <property type="entry name" value="MONOCARBOXYLATE TRANSPORTER"/>
    <property type="match status" value="1"/>
</dbReference>
<keyword evidence="3" id="KW-1185">Reference proteome</keyword>
<dbReference type="PANTHER" id="PTHR11360:SF303">
    <property type="entry name" value="MAJOR FACILITATOR SUPERFAMILY (MFS) PROFILE DOMAIN-CONTAINING PROTEIN"/>
    <property type="match status" value="1"/>
</dbReference>
<dbReference type="Gene3D" id="1.20.1250.20">
    <property type="entry name" value="MFS general substrate transporter like domains"/>
    <property type="match status" value="1"/>
</dbReference>
<reference evidence="2 3" key="1">
    <citation type="journal article" date="2023" name="Arcadia Sci">
        <title>De novo assembly of a long-read Amblyomma americanum tick genome.</title>
        <authorList>
            <person name="Chou S."/>
            <person name="Poskanzer K.E."/>
            <person name="Rollins M."/>
            <person name="Thuy-Boun P.S."/>
        </authorList>
    </citation>
    <scope>NUCLEOTIDE SEQUENCE [LARGE SCALE GENOMIC DNA]</scope>
    <source>
        <strain evidence="2">F_SG_1</strain>
        <tissue evidence="2">Salivary glands</tissue>
    </source>
</reference>
<feature type="transmembrane region" description="Helical" evidence="1">
    <location>
        <begin position="58"/>
        <end position="82"/>
    </location>
</feature>
<dbReference type="SUPFAM" id="SSF103473">
    <property type="entry name" value="MFS general substrate transporter"/>
    <property type="match status" value="1"/>
</dbReference>
<dbReference type="InterPro" id="IPR050327">
    <property type="entry name" value="Proton-linked_MCT"/>
</dbReference>
<protein>
    <recommendedName>
        <fullName evidence="4">Monocarboxylate transporter</fullName>
    </recommendedName>
</protein>
<feature type="transmembrane region" description="Helical" evidence="1">
    <location>
        <begin position="235"/>
        <end position="252"/>
    </location>
</feature>
<name>A0AAQ4EU28_AMBAM</name>
<dbReference type="Proteomes" id="UP001321473">
    <property type="component" value="Unassembled WGS sequence"/>
</dbReference>
<dbReference type="InterPro" id="IPR036259">
    <property type="entry name" value="MFS_trans_sf"/>
</dbReference>
<organism evidence="2 3">
    <name type="scientific">Amblyomma americanum</name>
    <name type="common">Lone star tick</name>
    <dbReference type="NCBI Taxonomy" id="6943"/>
    <lineage>
        <taxon>Eukaryota</taxon>
        <taxon>Metazoa</taxon>
        <taxon>Ecdysozoa</taxon>
        <taxon>Arthropoda</taxon>
        <taxon>Chelicerata</taxon>
        <taxon>Arachnida</taxon>
        <taxon>Acari</taxon>
        <taxon>Parasitiformes</taxon>
        <taxon>Ixodida</taxon>
        <taxon>Ixodoidea</taxon>
        <taxon>Ixodidae</taxon>
        <taxon>Amblyomminae</taxon>
        <taxon>Amblyomma</taxon>
    </lineage>
</organism>
<proteinExistence type="predicted"/>
<dbReference type="GO" id="GO:0008028">
    <property type="term" value="F:monocarboxylic acid transmembrane transporter activity"/>
    <property type="evidence" value="ECO:0007669"/>
    <property type="project" value="TreeGrafter"/>
</dbReference>
<comment type="caution">
    <text evidence="2">The sequence shown here is derived from an EMBL/GenBank/DDBJ whole genome shotgun (WGS) entry which is preliminary data.</text>
</comment>
<feature type="transmembrane region" description="Helical" evidence="1">
    <location>
        <begin position="305"/>
        <end position="324"/>
    </location>
</feature>
<evidence type="ECO:0000313" key="2">
    <source>
        <dbReference type="EMBL" id="KAK8778125.1"/>
    </source>
</evidence>
<dbReference type="AlphaFoldDB" id="A0AAQ4EU28"/>
<feature type="transmembrane region" description="Helical" evidence="1">
    <location>
        <begin position="264"/>
        <end position="285"/>
    </location>
</feature>
<feature type="transmembrane region" description="Helical" evidence="1">
    <location>
        <begin position="147"/>
        <end position="165"/>
    </location>
</feature>
<evidence type="ECO:0008006" key="4">
    <source>
        <dbReference type="Google" id="ProtNLM"/>
    </source>
</evidence>
<keyword evidence="1" id="KW-1133">Transmembrane helix</keyword>
<keyword evidence="1" id="KW-0812">Transmembrane</keyword>
<feature type="transmembrane region" description="Helical" evidence="1">
    <location>
        <begin position="185"/>
        <end position="204"/>
    </location>
</feature>
<evidence type="ECO:0000313" key="3">
    <source>
        <dbReference type="Proteomes" id="UP001321473"/>
    </source>
</evidence>
<feature type="transmembrane region" description="Helical" evidence="1">
    <location>
        <begin position="211"/>
        <end position="229"/>
    </location>
</feature>
<keyword evidence="1" id="KW-0472">Membrane</keyword>
<sequence>MTYMGSSVVFILQRCLTPLLFCPNIASMSLMLGAFHGTGAGIVLVSLMVVLGEHFDKYLAVASGLRDAGTTLCACVFPSLLSVLNYEYHLRGTLLVYSALSMHVTVVALFLWTRLRDREKDTHLRAGVDNDLASFGRKFAILKASRFYVVVLGATVEIYCYNMFLETIQAYAIDKGAPRRGAEMAITYATVAEIVEYVGVPLIADMKVVSRPTLMTACFVMLTPCYALMPHSTWLVTYVVVSTLLLTFIAAASSMRCSLMTEFFGAAQVPLCMAAVGLLLVPVQLSSPMIIAFFRGSMGSYDNMYRLMAVLHFGIAVLFACLAVHERRRSRLSLSIVSKIRAQVTNL</sequence>
<dbReference type="EMBL" id="JARKHS020011087">
    <property type="protein sequence ID" value="KAK8778125.1"/>
    <property type="molecule type" value="Genomic_DNA"/>
</dbReference>
<feature type="transmembrane region" description="Helical" evidence="1">
    <location>
        <begin position="94"/>
        <end position="115"/>
    </location>
</feature>
<accession>A0AAQ4EU28</accession>
<gene>
    <name evidence="2" type="ORF">V5799_020534</name>
</gene>
<feature type="transmembrane region" description="Helical" evidence="1">
    <location>
        <begin position="28"/>
        <end position="51"/>
    </location>
</feature>
<evidence type="ECO:0000256" key="1">
    <source>
        <dbReference type="SAM" id="Phobius"/>
    </source>
</evidence>